<dbReference type="EMBL" id="ABCS01000030">
    <property type="protein sequence ID" value="EDM78464.1"/>
    <property type="molecule type" value="Genomic_DNA"/>
</dbReference>
<evidence type="ECO:0000313" key="3">
    <source>
        <dbReference type="Proteomes" id="UP000005801"/>
    </source>
</evidence>
<evidence type="ECO:0000313" key="2">
    <source>
        <dbReference type="EMBL" id="EDM78464.1"/>
    </source>
</evidence>
<feature type="compositionally biased region" description="Low complexity" evidence="1">
    <location>
        <begin position="35"/>
        <end position="58"/>
    </location>
</feature>
<evidence type="ECO:0000256" key="1">
    <source>
        <dbReference type="SAM" id="MobiDB-lite"/>
    </source>
</evidence>
<comment type="caution">
    <text evidence="2">The sequence shown here is derived from an EMBL/GenBank/DDBJ whole genome shotgun (WGS) entry which is preliminary data.</text>
</comment>
<dbReference type="Proteomes" id="UP000005801">
    <property type="component" value="Unassembled WGS sequence"/>
</dbReference>
<name>A6G6I7_9BACT</name>
<dbReference type="AlphaFoldDB" id="A6G6I7"/>
<accession>A6G6I7</accession>
<protein>
    <submittedName>
        <fullName evidence="2">Uncharacterized protein</fullName>
    </submittedName>
</protein>
<feature type="region of interest" description="Disordered" evidence="1">
    <location>
        <begin position="23"/>
        <end position="61"/>
    </location>
</feature>
<proteinExistence type="predicted"/>
<gene>
    <name evidence="2" type="ORF">PPSIR1_33154</name>
</gene>
<keyword evidence="3" id="KW-1185">Reference proteome</keyword>
<organism evidence="2 3">
    <name type="scientific">Plesiocystis pacifica SIR-1</name>
    <dbReference type="NCBI Taxonomy" id="391625"/>
    <lineage>
        <taxon>Bacteria</taxon>
        <taxon>Pseudomonadati</taxon>
        <taxon>Myxococcota</taxon>
        <taxon>Polyangia</taxon>
        <taxon>Nannocystales</taxon>
        <taxon>Nannocystaceae</taxon>
        <taxon>Plesiocystis</taxon>
    </lineage>
</organism>
<dbReference type="STRING" id="391625.PPSIR1_33154"/>
<sequence length="617" mass="62735">MLGAWVSALSACYLFSDEPKARKQASDSTEPAGEPVAADTPEAASAEAPAESAGACPPLTGVLSEDRSLSQATGCEQVTVQGRVQVEGATLTIEAGVELRFEADASLEVGVGAPGVLAVHGSAAAPVRMTGAEGRWRGLTLGPQSAGSRVDHLELVDAGDETHAAAVLAGQDLALTELTVTGALGPSLELVEGAKLSMRAVHVASPGAPVAILAAPGALGGVRELELAAGAVVAVAGGRIAERVEWPVAPYRVDGVLRVEGEAKPGEGEASGEADGEAGEVPVGAGRAQLRLQPDTTLAFAPRARVEIGALGPGALVAAAAPEDGALHFEPAPGSATWAGVVVHEHGRLALRGAELRHGSERGEGMIVAQGAAQLSLEDCNLHDAEVGVELRGNAVVVERFTGNHFRGVPTALILSPQALGFIGELNEYGPPTTEPDEAAGAEAELGGERARIVVTRGKIERDTTWTFQAATLELRGDVFVGKGATLTVDGGWQVLAAKGITLGVGFYDTGSLHLARESDPSAPVRIGPSTAGQGWTGLVFGPHARDSDVENLRLSGTQGVAGVELRGEAEAFLTRVECRDCAGATATWACESQVGTIALTAAGSTPTATIAPRDCR</sequence>
<reference evidence="2 3" key="1">
    <citation type="submission" date="2007-06" db="EMBL/GenBank/DDBJ databases">
        <authorList>
            <person name="Shimkets L."/>
            <person name="Ferriera S."/>
            <person name="Johnson J."/>
            <person name="Kravitz S."/>
            <person name="Beeson K."/>
            <person name="Sutton G."/>
            <person name="Rogers Y.-H."/>
            <person name="Friedman R."/>
            <person name="Frazier M."/>
            <person name="Venter J.C."/>
        </authorList>
    </citation>
    <scope>NUCLEOTIDE SEQUENCE [LARGE SCALE GENOMIC DNA]</scope>
    <source>
        <strain evidence="2 3">SIR-1</strain>
    </source>
</reference>